<organism evidence="1 2">
    <name type="scientific">Candidatus Uhrbacteria bacterium GW2011_GWE2_46_68</name>
    <dbReference type="NCBI Taxonomy" id="1618994"/>
    <lineage>
        <taxon>Bacteria</taxon>
        <taxon>Candidatus Uhriibacteriota</taxon>
    </lineage>
</organism>
<protein>
    <submittedName>
        <fullName evidence="1">Uncharacterized protein</fullName>
    </submittedName>
</protein>
<evidence type="ECO:0000313" key="1">
    <source>
        <dbReference type="EMBL" id="KKU41842.1"/>
    </source>
</evidence>
<proteinExistence type="predicted"/>
<evidence type="ECO:0000313" key="2">
    <source>
        <dbReference type="Proteomes" id="UP000034795"/>
    </source>
</evidence>
<dbReference type="AlphaFoldDB" id="A0A0G1QAL7"/>
<gene>
    <name evidence="1" type="ORF">UX57_C0001G0066</name>
</gene>
<accession>A0A0G1QAL7</accession>
<dbReference type="EMBL" id="LCMS01000001">
    <property type="protein sequence ID" value="KKU41842.1"/>
    <property type="molecule type" value="Genomic_DNA"/>
</dbReference>
<dbReference type="Proteomes" id="UP000034795">
    <property type="component" value="Unassembled WGS sequence"/>
</dbReference>
<dbReference type="STRING" id="1618994.UX57_C0001G0066"/>
<sequence length="459" mass="51527">MRETRHHESAPVSIAPDAFAMEYSKVRNRLPEQVHKPLDIFRDEVLEICAAHGVDHPTKLGREGKHASTKTLEHVARLLENIAYIFEHKEIPPGYKDWEVEIPKGDKFMEVVEKDGRVFFSTNYGVHTGTRIFDSSGHCEDYPNGSIAHRDLEIVDGKSAYIINDPEVNFVFFDGEKIGSPEGYKIASHLLDMNGELVYIATNHGSDRTIIYKNGQPYGSTEGYYEISRLLPVGDELAFAAKKEINSPVHVYLGDHLVSENEDGYQEVIEMAVVNGTLAFLAREDLGYSLLVHNGIHQEVSMFEFCGLQEIDGQLSWIEQRDSGQRLFIGKELQGVYANIHKVLKTKAGIVIVAILEILGNWFLIQKNEIIGNTEGYERIPKPQVVSVGSEIIIASGKSPDMPWVIESASGTHFYSCEKCHLLKAVDDTHFIVIAEEDGKVVQRTFDIEHSPYQGEVNT</sequence>
<name>A0A0G1QAL7_9BACT</name>
<reference evidence="1 2" key="1">
    <citation type="journal article" date="2015" name="Nature">
        <title>rRNA introns, odd ribosomes, and small enigmatic genomes across a large radiation of phyla.</title>
        <authorList>
            <person name="Brown C.T."/>
            <person name="Hug L.A."/>
            <person name="Thomas B.C."/>
            <person name="Sharon I."/>
            <person name="Castelle C.J."/>
            <person name="Singh A."/>
            <person name="Wilkins M.J."/>
            <person name="Williams K.H."/>
            <person name="Banfield J.F."/>
        </authorList>
    </citation>
    <scope>NUCLEOTIDE SEQUENCE [LARGE SCALE GENOMIC DNA]</scope>
</reference>
<comment type="caution">
    <text evidence="1">The sequence shown here is derived from an EMBL/GenBank/DDBJ whole genome shotgun (WGS) entry which is preliminary data.</text>
</comment>